<dbReference type="InterPro" id="IPR007844">
    <property type="entry name" value="AsmA"/>
</dbReference>
<dbReference type="EMBL" id="SNWM01000004">
    <property type="protein sequence ID" value="TDO20645.1"/>
    <property type="molecule type" value="Genomic_DNA"/>
</dbReference>
<dbReference type="AlphaFoldDB" id="A0A4R6IHL0"/>
<reference evidence="3 4" key="1">
    <citation type="submission" date="2019-03" db="EMBL/GenBank/DDBJ databases">
        <title>Genomic Encyclopedia of Archaeal and Bacterial Type Strains, Phase II (KMG-II): from individual species to whole genera.</title>
        <authorList>
            <person name="Goeker M."/>
        </authorList>
    </citation>
    <scope>NUCLEOTIDE SEQUENCE [LARGE SCALE GENOMIC DNA]</scope>
    <source>
        <strain evidence="3 4">DSM 19034</strain>
    </source>
</reference>
<accession>A0A4R6IHL0</accession>
<keyword evidence="1" id="KW-0812">Transmembrane</keyword>
<evidence type="ECO:0000259" key="2">
    <source>
        <dbReference type="Pfam" id="PF05170"/>
    </source>
</evidence>
<gene>
    <name evidence="3" type="ORF">CLV32_3278</name>
</gene>
<dbReference type="GO" id="GO:0090313">
    <property type="term" value="P:regulation of protein targeting to membrane"/>
    <property type="evidence" value="ECO:0007669"/>
    <property type="project" value="TreeGrafter"/>
</dbReference>
<proteinExistence type="predicted"/>
<evidence type="ECO:0000256" key="1">
    <source>
        <dbReference type="SAM" id="Phobius"/>
    </source>
</evidence>
<organism evidence="3 4">
    <name type="scientific">Pedobacter duraquae</name>
    <dbReference type="NCBI Taxonomy" id="425511"/>
    <lineage>
        <taxon>Bacteria</taxon>
        <taxon>Pseudomonadati</taxon>
        <taxon>Bacteroidota</taxon>
        <taxon>Sphingobacteriia</taxon>
        <taxon>Sphingobacteriales</taxon>
        <taxon>Sphingobacteriaceae</taxon>
        <taxon>Pedobacter</taxon>
    </lineage>
</organism>
<keyword evidence="1" id="KW-1133">Transmembrane helix</keyword>
<evidence type="ECO:0000313" key="3">
    <source>
        <dbReference type="EMBL" id="TDO20645.1"/>
    </source>
</evidence>
<feature type="domain" description="AsmA" evidence="2">
    <location>
        <begin position="1"/>
        <end position="228"/>
    </location>
</feature>
<evidence type="ECO:0000313" key="4">
    <source>
        <dbReference type="Proteomes" id="UP000295499"/>
    </source>
</evidence>
<dbReference type="PANTHER" id="PTHR30441:SF8">
    <property type="entry name" value="DUF748 DOMAIN-CONTAINING PROTEIN"/>
    <property type="match status" value="1"/>
</dbReference>
<dbReference type="Pfam" id="PF05170">
    <property type="entry name" value="AsmA"/>
    <property type="match status" value="1"/>
</dbReference>
<dbReference type="InterPro" id="IPR052894">
    <property type="entry name" value="AsmA-related"/>
</dbReference>
<feature type="transmembrane region" description="Helical" evidence="1">
    <location>
        <begin position="7"/>
        <end position="30"/>
    </location>
</feature>
<keyword evidence="4" id="KW-1185">Reference proteome</keyword>
<name>A0A4R6IHL0_9SPHI</name>
<comment type="caution">
    <text evidence="3">The sequence shown here is derived from an EMBL/GenBank/DDBJ whole genome shotgun (WGS) entry which is preliminary data.</text>
</comment>
<protein>
    <submittedName>
        <fullName evidence="3">AsmA-like protein</fullName>
    </submittedName>
</protein>
<dbReference type="PANTHER" id="PTHR30441">
    <property type="entry name" value="DUF748 DOMAIN-CONTAINING PROTEIN"/>
    <property type="match status" value="1"/>
</dbReference>
<dbReference type="GO" id="GO:0005886">
    <property type="term" value="C:plasma membrane"/>
    <property type="evidence" value="ECO:0007669"/>
    <property type="project" value="TreeGrafter"/>
</dbReference>
<keyword evidence="1" id="KW-0472">Membrane</keyword>
<dbReference type="Proteomes" id="UP000295499">
    <property type="component" value="Unassembled WGS sequence"/>
</dbReference>
<dbReference type="OrthoDB" id="1489065at2"/>
<sequence>MPRWSKITLRILGGLLTVILIAYIGVAYYVNTHKKALLESVTRELNKNMTGSLTIGNMEPTFLQGFPGVSLSLNNVVIRDKQWAQHKHTLLEAKDFNISVNTLGLLRGTITINKINITNASIYLYTDSTGYSNTSLFKKKQKDTTNNSESNSPAEIRKFNLNDVTFIMDNQKGHKLFSFTVDRLQGDIDYSGDDWRARVALKGFAKSLAFNTRRGSFIKDKSLDGNFDATYADKTGIVKLVPKTLKIGDDPFVIGAEFNIGVDPTVFAIHINVKQILWRSASALLAPNIKSRLDQFNLDKPIDVKCDLIGNMGAGGDPNINVTAQIKNNALHVPGAKISDCNFTGVYTNNYVNGRGFSDANSAVKLYQFKGTYEEIPFAIDTAAISNFDKPVATGVFRAAFPITKLNNVLGADLLTFSKGTADVKLAYTADLVNFRLNKPIVTGYVNIKNASANYVPRNLKFTNTAISLNFTGPDLFISNIRLQSGKSIVFMEGNVRNFLNLYYNAPEKIVLSWQIKSPQLYLGEFLGFLGTRKSTAPKKRSSHSTLSSDLNEVFDKSKVDLHLRVDKIYYNKFLATNAVAELLLSEDGIAIKDISVKHAGGALKVNGNLFQEGSSTRFLLNSSVTNANIKSFFYGFDNFGLKSLTSDNLRGNLYAAVKLSGRISNAGAVLPGSLRGSVAFDLKNGALLNFDPIANVGKFAFPLRDMKNITFSNLKGTFDIQGEQIQIRPMKISSSVLNMDVAGVYALGKGTNIALDVPLRNPKKDAELQTAAEKEDKRMRGIVLHLLATDGDDGKIKIKLNKNRDKS</sequence>
<dbReference type="RefSeq" id="WP_133557311.1">
    <property type="nucleotide sequence ID" value="NZ_SNWM01000004.1"/>
</dbReference>